<dbReference type="InterPro" id="IPR045087">
    <property type="entry name" value="Cu-oxidase_fam"/>
</dbReference>
<dbReference type="InterPro" id="IPR011706">
    <property type="entry name" value="Cu-oxidase_C"/>
</dbReference>
<comment type="similarity">
    <text evidence="1">Belongs to the multicopper oxidase family.</text>
</comment>
<evidence type="ECO:0000256" key="1">
    <source>
        <dbReference type="ARBA" id="ARBA00010609"/>
    </source>
</evidence>
<dbReference type="GO" id="GO:0005507">
    <property type="term" value="F:copper ion binding"/>
    <property type="evidence" value="ECO:0007669"/>
    <property type="project" value="InterPro"/>
</dbReference>
<dbReference type="InterPro" id="IPR011707">
    <property type="entry name" value="Cu-oxidase-like_N"/>
</dbReference>
<keyword evidence="5" id="KW-0472">Membrane</keyword>
<dbReference type="Gene3D" id="2.60.40.420">
    <property type="entry name" value="Cupredoxins - blue copper proteins"/>
    <property type="match status" value="3"/>
</dbReference>
<dbReference type="GeneID" id="109533614"/>
<evidence type="ECO:0000256" key="4">
    <source>
        <dbReference type="ARBA" id="ARBA00023008"/>
    </source>
</evidence>
<dbReference type="SUPFAM" id="SSF49503">
    <property type="entry name" value="Cupredoxins"/>
    <property type="match status" value="3"/>
</dbReference>
<keyword evidence="4" id="KW-0186">Copper</keyword>
<evidence type="ECO:0000259" key="6">
    <source>
        <dbReference type="Pfam" id="PF00394"/>
    </source>
</evidence>
<keyword evidence="2" id="KW-0479">Metal-binding</keyword>
<feature type="domain" description="Plastocyanin-like" evidence="6">
    <location>
        <begin position="249"/>
        <end position="365"/>
    </location>
</feature>
<reference evidence="9" key="2">
    <citation type="submission" date="2024-08" db="UniProtKB">
        <authorList>
            <consortium name="EnsemblMetazoa"/>
        </authorList>
    </citation>
    <scope>IDENTIFICATION</scope>
</reference>
<evidence type="ECO:0000259" key="8">
    <source>
        <dbReference type="Pfam" id="PF07732"/>
    </source>
</evidence>
<evidence type="ECO:0000256" key="3">
    <source>
        <dbReference type="ARBA" id="ARBA00023002"/>
    </source>
</evidence>
<dbReference type="CDD" id="cd13905">
    <property type="entry name" value="CuRO_3_tcLLC2_insect_like"/>
    <property type="match status" value="1"/>
</dbReference>
<dbReference type="FunFam" id="2.60.40.420:FF:000045">
    <property type="entry name" value="Laccase 2"/>
    <property type="match status" value="1"/>
</dbReference>
<evidence type="ECO:0000256" key="2">
    <source>
        <dbReference type="ARBA" id="ARBA00022723"/>
    </source>
</evidence>
<dbReference type="GO" id="GO:0016491">
    <property type="term" value="F:oxidoreductase activity"/>
    <property type="evidence" value="ECO:0007669"/>
    <property type="project" value="UniProtKB-KW"/>
</dbReference>
<dbReference type="PANTHER" id="PTHR11709">
    <property type="entry name" value="MULTI-COPPER OXIDASE"/>
    <property type="match status" value="1"/>
</dbReference>
<protein>
    <recommendedName>
        <fullName evidence="11">Multicopper oxidase</fullName>
    </recommendedName>
</protein>
<name>A0AAR5P030_DENPD</name>
<dbReference type="Proteomes" id="UP000019118">
    <property type="component" value="Unassembled WGS sequence"/>
</dbReference>
<dbReference type="InterPro" id="IPR008972">
    <property type="entry name" value="Cupredoxin"/>
</dbReference>
<reference evidence="10" key="1">
    <citation type="journal article" date="2013" name="Genome Biol.">
        <title>Draft genome of the mountain pine beetle, Dendroctonus ponderosae Hopkins, a major forest pest.</title>
        <authorList>
            <person name="Keeling C.I."/>
            <person name="Yuen M.M."/>
            <person name="Liao N.Y."/>
            <person name="Docking T.R."/>
            <person name="Chan S.K."/>
            <person name="Taylor G.A."/>
            <person name="Palmquist D.L."/>
            <person name="Jackman S.D."/>
            <person name="Nguyen A."/>
            <person name="Li M."/>
            <person name="Henderson H."/>
            <person name="Janes J.K."/>
            <person name="Zhao Y."/>
            <person name="Pandoh P."/>
            <person name="Moore R."/>
            <person name="Sperling F.A."/>
            <person name="Huber D.P."/>
            <person name="Birol I."/>
            <person name="Jones S.J."/>
            <person name="Bohlmann J."/>
        </authorList>
    </citation>
    <scope>NUCLEOTIDE SEQUENCE</scope>
</reference>
<evidence type="ECO:0008006" key="11">
    <source>
        <dbReference type="Google" id="ProtNLM"/>
    </source>
</evidence>
<keyword evidence="3" id="KW-0560">Oxidoreductase</keyword>
<accession>A0AAR5P030</accession>
<dbReference type="Pfam" id="PF00394">
    <property type="entry name" value="Cu-oxidase"/>
    <property type="match status" value="1"/>
</dbReference>
<keyword evidence="10" id="KW-1185">Reference proteome</keyword>
<feature type="domain" description="Plastocyanin-like" evidence="8">
    <location>
        <begin position="107"/>
        <end position="212"/>
    </location>
</feature>
<proteinExistence type="inferred from homology"/>
<keyword evidence="5" id="KW-0812">Transmembrane</keyword>
<evidence type="ECO:0000259" key="7">
    <source>
        <dbReference type="Pfam" id="PF07731"/>
    </source>
</evidence>
<dbReference type="KEGG" id="dpa:109533614"/>
<evidence type="ECO:0000313" key="10">
    <source>
        <dbReference type="Proteomes" id="UP000019118"/>
    </source>
</evidence>
<evidence type="ECO:0000256" key="5">
    <source>
        <dbReference type="SAM" id="Phobius"/>
    </source>
</evidence>
<organism evidence="9 10">
    <name type="scientific">Dendroctonus ponderosae</name>
    <name type="common">Mountain pine beetle</name>
    <dbReference type="NCBI Taxonomy" id="77166"/>
    <lineage>
        <taxon>Eukaryota</taxon>
        <taxon>Metazoa</taxon>
        <taxon>Ecdysozoa</taxon>
        <taxon>Arthropoda</taxon>
        <taxon>Hexapoda</taxon>
        <taxon>Insecta</taxon>
        <taxon>Pterygota</taxon>
        <taxon>Neoptera</taxon>
        <taxon>Endopterygota</taxon>
        <taxon>Coleoptera</taxon>
        <taxon>Polyphaga</taxon>
        <taxon>Cucujiformia</taxon>
        <taxon>Curculionidae</taxon>
        <taxon>Scolytinae</taxon>
        <taxon>Dendroctonus</taxon>
    </lineage>
</organism>
<dbReference type="PANTHER" id="PTHR11709:SF394">
    <property type="entry name" value="FI03373P-RELATED"/>
    <property type="match status" value="1"/>
</dbReference>
<dbReference type="EnsemblMetazoa" id="XM_019898974.1">
    <property type="protein sequence ID" value="XP_019754533.1"/>
    <property type="gene ID" value="LOC109533614"/>
</dbReference>
<dbReference type="GO" id="GO:0006826">
    <property type="term" value="P:iron ion transport"/>
    <property type="evidence" value="ECO:0007669"/>
    <property type="project" value="TreeGrafter"/>
</dbReference>
<dbReference type="Pfam" id="PF07732">
    <property type="entry name" value="Cu-oxidase_3"/>
    <property type="match status" value="1"/>
</dbReference>
<dbReference type="GO" id="GO:0005886">
    <property type="term" value="C:plasma membrane"/>
    <property type="evidence" value="ECO:0007669"/>
    <property type="project" value="TreeGrafter"/>
</dbReference>
<keyword evidence="5" id="KW-1133">Transmembrane helix</keyword>
<feature type="transmembrane region" description="Helical" evidence="5">
    <location>
        <begin position="21"/>
        <end position="42"/>
    </location>
</feature>
<sequence>MVESEEKNNNRKEINMSASQSLLIRLCIVLGMVAAVLTVVYFTPMPDQNFKSCDRPCHELDWPMICRIKLNIEMYHTDNHICQDCRRNSSHPLSSCNNIFCQMTEASNPRTIITANRQIPGPPIQVCQNDILIVDVINRVPGKSVTLHWRGQPNHEAPFMDGVPMVTQCPIPSYTTFQYKFRASKPGTHFYHAYMDADRSNGLFGALIVRKSDRTEPSKKMYDVDLKDHYILISEWSGDFSHPSPTDRDLSKALLVNGKAPSERGSSLTMFNVKPGRRHRFRVAYTSGLSGCPVNLTVDNHLLKIIELDGNPTNPHEVSSIRISKGERIDFILKASQEIGAYYLSVKSSCESSDLHGLAVINYEGRPKGTEKKGGKIANDGGEKNTKLKRHFDTSLCRTESGKVCLGDVKSLDKMPKELRKETVDRNIFLAIDYKYGERETDYEQYADLRKKIYRINNLTFSYPASPLLTQPMDVPSNLICNELSIPEKCQKRNICECVHLEAVDLGTSVEIMIVEQGGDDEHILHFHGNHFYIVGSRQFERPMSRKEIRELDQAGSLLKRNLNNPVLKDTIRIPRFGVVILRFLAKNPGIWMLRDENSHGWSKGLDLAIEVGERHQMVSTPSNFPTCGDYIGPEFFLL</sequence>
<evidence type="ECO:0000313" key="9">
    <source>
        <dbReference type="EnsemblMetazoa" id="XP_019754533.1"/>
    </source>
</evidence>
<dbReference type="CDD" id="cd13858">
    <property type="entry name" value="CuRO_1_tcLCC2_insect_like"/>
    <property type="match status" value="1"/>
</dbReference>
<dbReference type="Pfam" id="PF07731">
    <property type="entry name" value="Cu-oxidase_2"/>
    <property type="match status" value="1"/>
</dbReference>
<dbReference type="AlphaFoldDB" id="A0AAR5P030"/>
<feature type="domain" description="Plastocyanin-like" evidence="7">
    <location>
        <begin position="491"/>
        <end position="599"/>
    </location>
</feature>
<dbReference type="InterPro" id="IPR001117">
    <property type="entry name" value="Cu-oxidase_2nd"/>
</dbReference>